<dbReference type="InterPro" id="IPR004481">
    <property type="entry name" value="K/Na/Ca-exchanger"/>
</dbReference>
<evidence type="ECO:0000256" key="4">
    <source>
        <dbReference type="ARBA" id="ARBA00023136"/>
    </source>
</evidence>
<dbReference type="GO" id="GO:0006874">
    <property type="term" value="P:intracellular calcium ion homeostasis"/>
    <property type="evidence" value="ECO:0007669"/>
    <property type="project" value="TreeGrafter"/>
</dbReference>
<dbReference type="AlphaFoldDB" id="A0A7V6A2N5"/>
<feature type="transmembrane region" description="Helical" evidence="5">
    <location>
        <begin position="175"/>
        <end position="204"/>
    </location>
</feature>
<dbReference type="InterPro" id="IPR004837">
    <property type="entry name" value="NaCa_Exmemb"/>
</dbReference>
<feature type="transmembrane region" description="Helical" evidence="5">
    <location>
        <begin position="106"/>
        <end position="126"/>
    </location>
</feature>
<keyword evidence="4 5" id="KW-0472">Membrane</keyword>
<feature type="transmembrane region" description="Helical" evidence="5">
    <location>
        <begin position="313"/>
        <end position="333"/>
    </location>
</feature>
<feature type="transmembrane region" description="Helical" evidence="5">
    <location>
        <begin position="255"/>
        <end position="274"/>
    </location>
</feature>
<dbReference type="Pfam" id="PF01699">
    <property type="entry name" value="Na_Ca_ex"/>
    <property type="match status" value="2"/>
</dbReference>
<evidence type="ECO:0000256" key="5">
    <source>
        <dbReference type="SAM" id="Phobius"/>
    </source>
</evidence>
<organism evidence="7">
    <name type="scientific">Desulfobacca acetoxidans</name>
    <dbReference type="NCBI Taxonomy" id="60893"/>
    <lineage>
        <taxon>Bacteria</taxon>
        <taxon>Pseudomonadati</taxon>
        <taxon>Thermodesulfobacteriota</taxon>
        <taxon>Desulfobaccia</taxon>
        <taxon>Desulfobaccales</taxon>
        <taxon>Desulfobaccaceae</taxon>
        <taxon>Desulfobacca</taxon>
    </lineage>
</organism>
<feature type="transmembrane region" description="Helical" evidence="5">
    <location>
        <begin position="73"/>
        <end position="94"/>
    </location>
</feature>
<comment type="subcellular location">
    <subcellularLocation>
        <location evidence="1">Membrane</location>
        <topology evidence="1">Multi-pass membrane protein</topology>
    </subcellularLocation>
</comment>
<reference evidence="7" key="1">
    <citation type="journal article" date="2020" name="mSystems">
        <title>Genome- and Community-Level Interaction Insights into Carbon Utilization and Element Cycling Functions of Hydrothermarchaeota in Hydrothermal Sediment.</title>
        <authorList>
            <person name="Zhou Z."/>
            <person name="Liu Y."/>
            <person name="Xu W."/>
            <person name="Pan J."/>
            <person name="Luo Z.H."/>
            <person name="Li M."/>
        </authorList>
    </citation>
    <scope>NUCLEOTIDE SEQUENCE [LARGE SCALE GENOMIC DNA]</scope>
    <source>
        <strain evidence="7">SpSt-767</strain>
    </source>
</reference>
<sequence>MTGWEVWLKFFFCLALIGVSGTQLSRYGDVLAEKTGLGRTWLGLVLLAAITSLPESSTGISSVLWVNAPNISVGDLLGSCLFNLFILAVVDLLYPSGPVLTAADRGHLLAGSFAVVMLTVTVMGTLAPLPTAGITIGYIGLSSPILLVCYLGAMRVIYRYQRRERLAYLQKHQEALLYAHIGLGKTVLMFGLGALVVVGAGIWIPRIAVDLASIMGWRQTLVGTIFVAISTSLPELVVTLGALRLGAVDLAVGNLLGSNLVNLALLGVMDILYFKGPLLRAVSPDHASTGLMAILMTSIVCAELVYRPPKKALRLVSLGAFLLAFLFTANIFLQMLTK</sequence>
<dbReference type="PANTHER" id="PTHR10846">
    <property type="entry name" value="SODIUM/POTASSIUM/CALCIUM EXCHANGER"/>
    <property type="match status" value="1"/>
</dbReference>
<dbReference type="GO" id="GO:0005886">
    <property type="term" value="C:plasma membrane"/>
    <property type="evidence" value="ECO:0007669"/>
    <property type="project" value="TreeGrafter"/>
</dbReference>
<feature type="transmembrane region" description="Helical" evidence="5">
    <location>
        <begin position="286"/>
        <end position="306"/>
    </location>
</feature>
<feature type="transmembrane region" description="Helical" evidence="5">
    <location>
        <begin position="224"/>
        <end position="243"/>
    </location>
</feature>
<feature type="transmembrane region" description="Helical" evidence="5">
    <location>
        <begin position="6"/>
        <end position="24"/>
    </location>
</feature>
<keyword evidence="2 5" id="KW-0812">Transmembrane</keyword>
<evidence type="ECO:0000256" key="1">
    <source>
        <dbReference type="ARBA" id="ARBA00004141"/>
    </source>
</evidence>
<dbReference type="GO" id="GO:0008273">
    <property type="term" value="F:calcium, potassium:sodium antiporter activity"/>
    <property type="evidence" value="ECO:0007669"/>
    <property type="project" value="TreeGrafter"/>
</dbReference>
<dbReference type="EMBL" id="DTGR01000088">
    <property type="protein sequence ID" value="HHS29177.1"/>
    <property type="molecule type" value="Genomic_DNA"/>
</dbReference>
<feature type="domain" description="Sodium/calcium exchanger membrane region" evidence="6">
    <location>
        <begin position="187"/>
        <end position="329"/>
    </location>
</feature>
<accession>A0A7V6A2N5</accession>
<dbReference type="PANTHER" id="PTHR10846:SF8">
    <property type="entry name" value="INNER MEMBRANE PROTEIN YRBG"/>
    <property type="match status" value="1"/>
</dbReference>
<dbReference type="GO" id="GO:0005262">
    <property type="term" value="F:calcium channel activity"/>
    <property type="evidence" value="ECO:0007669"/>
    <property type="project" value="TreeGrafter"/>
</dbReference>
<gene>
    <name evidence="7" type="ORF">ENV52_05685</name>
</gene>
<proteinExistence type="predicted"/>
<name>A0A7V6A2N5_9BACT</name>
<protein>
    <submittedName>
        <fullName evidence="7">Sodium:calcium antiporter</fullName>
    </submittedName>
</protein>
<evidence type="ECO:0000256" key="2">
    <source>
        <dbReference type="ARBA" id="ARBA00022692"/>
    </source>
</evidence>
<comment type="caution">
    <text evidence="7">The sequence shown here is derived from an EMBL/GenBank/DDBJ whole genome shotgun (WGS) entry which is preliminary data.</text>
</comment>
<dbReference type="Gene3D" id="1.20.1420.30">
    <property type="entry name" value="NCX, central ion-binding region"/>
    <property type="match status" value="1"/>
</dbReference>
<feature type="domain" description="Sodium/calcium exchanger membrane region" evidence="6">
    <location>
        <begin position="7"/>
        <end position="127"/>
    </location>
</feature>
<evidence type="ECO:0000259" key="6">
    <source>
        <dbReference type="Pfam" id="PF01699"/>
    </source>
</evidence>
<evidence type="ECO:0000313" key="7">
    <source>
        <dbReference type="EMBL" id="HHS29177.1"/>
    </source>
</evidence>
<dbReference type="InterPro" id="IPR044880">
    <property type="entry name" value="NCX_ion-bd_dom_sf"/>
</dbReference>
<feature type="transmembrane region" description="Helical" evidence="5">
    <location>
        <begin position="132"/>
        <end position="154"/>
    </location>
</feature>
<evidence type="ECO:0000256" key="3">
    <source>
        <dbReference type="ARBA" id="ARBA00022989"/>
    </source>
</evidence>
<keyword evidence="3 5" id="KW-1133">Transmembrane helix</keyword>